<dbReference type="SUPFAM" id="SSF81383">
    <property type="entry name" value="F-box domain"/>
    <property type="match status" value="1"/>
</dbReference>
<dbReference type="Pfam" id="PF08268">
    <property type="entry name" value="FBA_3"/>
    <property type="match status" value="1"/>
</dbReference>
<dbReference type="CDD" id="cd22157">
    <property type="entry name" value="F-box_AtFBW1-like"/>
    <property type="match status" value="1"/>
</dbReference>
<dbReference type="AlphaFoldDB" id="A0ABD1VAI3"/>
<evidence type="ECO:0000259" key="1">
    <source>
        <dbReference type="PROSITE" id="PS50181"/>
    </source>
</evidence>
<proteinExistence type="predicted"/>
<dbReference type="PANTHER" id="PTHR31111">
    <property type="entry name" value="BNAA05G37150D PROTEIN-RELATED"/>
    <property type="match status" value="1"/>
</dbReference>
<dbReference type="EMBL" id="JBFOLK010000002">
    <property type="protein sequence ID" value="KAL2533555.1"/>
    <property type="molecule type" value="Genomic_DNA"/>
</dbReference>
<dbReference type="PANTHER" id="PTHR31111:SF136">
    <property type="entry name" value="F-BOX ASSOCIATED DOMAIN-CONTAINING PROTEIN"/>
    <property type="match status" value="1"/>
</dbReference>
<evidence type="ECO:0000313" key="3">
    <source>
        <dbReference type="Proteomes" id="UP001604336"/>
    </source>
</evidence>
<dbReference type="PROSITE" id="PS50181">
    <property type="entry name" value="FBOX"/>
    <property type="match status" value="1"/>
</dbReference>
<gene>
    <name evidence="2" type="ORF">Adt_06906</name>
</gene>
<sequence length="364" mass="41936">MKGIDDLPRDLIIEILSRLPAKFLCKFRCVSKRWCNLLTNDNDLITRHAELSKRKPLLLVRKYILDSNREMNRSKVTIELSSIDMEGNVTDKFREVLDGPVHSFISCYPFSILCCMYSLYVCNPGIRQVVHVPNPSNARLYNLGFGHLPKSNEYKIVHLLYHSFVGDGKIGCQIFSFKHGEGVDSGSWRTLGDYPCSAWIDAHPLCLNKAIYWGLIATSWDDKSILSFDLENEEFSVISYPIYDSEKYSFLEYTGIMGCLSLVGCSAGTSALDIWLLKDEKKKKIWVMEYSISLFPLSVKFLIPCDNQREEILIHVEQRGFICFSVKNQTYTKIEYSRAIKNFNKSCLYYDSLIPLHSVTRWSE</sequence>
<evidence type="ECO:0000313" key="2">
    <source>
        <dbReference type="EMBL" id="KAL2533555.1"/>
    </source>
</evidence>
<dbReference type="NCBIfam" id="TIGR01640">
    <property type="entry name" value="F_box_assoc_1"/>
    <property type="match status" value="1"/>
</dbReference>
<dbReference type="Proteomes" id="UP001604336">
    <property type="component" value="Unassembled WGS sequence"/>
</dbReference>
<organism evidence="2 3">
    <name type="scientific">Abeliophyllum distichum</name>
    <dbReference type="NCBI Taxonomy" id="126358"/>
    <lineage>
        <taxon>Eukaryota</taxon>
        <taxon>Viridiplantae</taxon>
        <taxon>Streptophyta</taxon>
        <taxon>Embryophyta</taxon>
        <taxon>Tracheophyta</taxon>
        <taxon>Spermatophyta</taxon>
        <taxon>Magnoliopsida</taxon>
        <taxon>eudicotyledons</taxon>
        <taxon>Gunneridae</taxon>
        <taxon>Pentapetalae</taxon>
        <taxon>asterids</taxon>
        <taxon>lamiids</taxon>
        <taxon>Lamiales</taxon>
        <taxon>Oleaceae</taxon>
        <taxon>Forsythieae</taxon>
        <taxon>Abeliophyllum</taxon>
    </lineage>
</organism>
<reference evidence="3" key="1">
    <citation type="submission" date="2024-07" db="EMBL/GenBank/DDBJ databases">
        <title>Two chromosome-level genome assemblies of Korean endemic species Abeliophyllum distichum and Forsythia ovata (Oleaceae).</title>
        <authorList>
            <person name="Jang H."/>
        </authorList>
    </citation>
    <scope>NUCLEOTIDE SEQUENCE [LARGE SCALE GENOMIC DNA]</scope>
</reference>
<dbReference type="InterPro" id="IPR036047">
    <property type="entry name" value="F-box-like_dom_sf"/>
</dbReference>
<dbReference type="SMART" id="SM00256">
    <property type="entry name" value="FBOX"/>
    <property type="match status" value="1"/>
</dbReference>
<keyword evidence="3" id="KW-1185">Reference proteome</keyword>
<name>A0ABD1VAI3_9LAMI</name>
<feature type="domain" description="F-box" evidence="1">
    <location>
        <begin position="1"/>
        <end position="48"/>
    </location>
</feature>
<protein>
    <submittedName>
        <fullName evidence="2">F-box protein</fullName>
    </submittedName>
</protein>
<comment type="caution">
    <text evidence="2">The sequence shown here is derived from an EMBL/GenBank/DDBJ whole genome shotgun (WGS) entry which is preliminary data.</text>
</comment>
<dbReference type="Pfam" id="PF00646">
    <property type="entry name" value="F-box"/>
    <property type="match status" value="1"/>
</dbReference>
<accession>A0ABD1VAI3</accession>
<dbReference type="InterPro" id="IPR001810">
    <property type="entry name" value="F-box_dom"/>
</dbReference>
<dbReference type="InterPro" id="IPR017451">
    <property type="entry name" value="F-box-assoc_interact_dom"/>
</dbReference>
<dbReference type="InterPro" id="IPR013187">
    <property type="entry name" value="F-box-assoc_dom_typ3"/>
</dbReference>
<dbReference type="Gene3D" id="1.20.1280.50">
    <property type="match status" value="1"/>
</dbReference>